<evidence type="ECO:0000313" key="1">
    <source>
        <dbReference type="EMBL" id="CAE8690857.1"/>
    </source>
</evidence>
<evidence type="ECO:0000313" key="2">
    <source>
        <dbReference type="Proteomes" id="UP000626109"/>
    </source>
</evidence>
<gene>
    <name evidence="1" type="ORF">PGLA2088_LOCUS27138</name>
</gene>
<feature type="non-terminal residue" evidence="1">
    <location>
        <position position="1"/>
    </location>
</feature>
<protein>
    <submittedName>
        <fullName evidence="1">Uncharacterized protein</fullName>
    </submittedName>
</protein>
<comment type="caution">
    <text evidence="1">The sequence shown here is derived from an EMBL/GenBank/DDBJ whole genome shotgun (WGS) entry which is preliminary data.</text>
</comment>
<dbReference type="Proteomes" id="UP000626109">
    <property type="component" value="Unassembled WGS sequence"/>
</dbReference>
<accession>A0A813JZD4</accession>
<name>A0A813JZD4_POLGL</name>
<dbReference type="EMBL" id="CAJNNW010027333">
    <property type="protein sequence ID" value="CAE8690857.1"/>
    <property type="molecule type" value="Genomic_DNA"/>
</dbReference>
<organism evidence="1 2">
    <name type="scientific">Polarella glacialis</name>
    <name type="common">Dinoflagellate</name>
    <dbReference type="NCBI Taxonomy" id="89957"/>
    <lineage>
        <taxon>Eukaryota</taxon>
        <taxon>Sar</taxon>
        <taxon>Alveolata</taxon>
        <taxon>Dinophyceae</taxon>
        <taxon>Suessiales</taxon>
        <taxon>Suessiaceae</taxon>
        <taxon>Polarella</taxon>
    </lineage>
</organism>
<dbReference type="AlphaFoldDB" id="A0A813JZD4"/>
<proteinExistence type="predicted"/>
<sequence length="123" mass="13017">PGSAAKAYADRKRRHLDTASKCEAAGVRFQPMVFEAQGGMTSEAGAVIHAIAGAVASAEDADQQKIRVEIFEKISLLIMRANARRIGRRRVKDDSGSAEAAAASAAKVVREARLLVEPGLGDE</sequence>
<reference evidence="1" key="1">
    <citation type="submission" date="2021-02" db="EMBL/GenBank/DDBJ databases">
        <authorList>
            <person name="Dougan E. K."/>
            <person name="Rhodes N."/>
            <person name="Thang M."/>
            <person name="Chan C."/>
        </authorList>
    </citation>
    <scope>NUCLEOTIDE SEQUENCE</scope>
</reference>